<proteinExistence type="predicted"/>
<dbReference type="HOGENOM" id="CLU_3185125_0_0_9"/>
<organism evidence="1 2">
    <name type="scientific">Lentilactobacillus kisonensis F0435</name>
    <dbReference type="NCBI Taxonomy" id="797516"/>
    <lineage>
        <taxon>Bacteria</taxon>
        <taxon>Bacillati</taxon>
        <taxon>Bacillota</taxon>
        <taxon>Bacilli</taxon>
        <taxon>Lactobacillales</taxon>
        <taxon>Lactobacillaceae</taxon>
        <taxon>Lentilactobacillus</taxon>
    </lineage>
</organism>
<comment type="caution">
    <text evidence="1">The sequence shown here is derived from an EMBL/GenBank/DDBJ whole genome shotgun (WGS) entry which is preliminary data.</text>
</comment>
<gene>
    <name evidence="1" type="ORF">HMPREF9104_01478</name>
</gene>
<protein>
    <submittedName>
        <fullName evidence="1">Uncharacterized protein</fullName>
    </submittedName>
</protein>
<accession>H1LFV2</accession>
<dbReference type="Proteomes" id="UP000005025">
    <property type="component" value="Unassembled WGS sequence"/>
</dbReference>
<dbReference type="AlphaFoldDB" id="H1LFV2"/>
<name>H1LFV2_9LACO</name>
<reference evidence="1 2" key="1">
    <citation type="submission" date="2011-09" db="EMBL/GenBank/DDBJ databases">
        <authorList>
            <person name="Weinstock G."/>
            <person name="Sodergren E."/>
            <person name="Clifton S."/>
            <person name="Fulton L."/>
            <person name="Fulton B."/>
            <person name="Courtney L."/>
            <person name="Fronick C."/>
            <person name="Harrison M."/>
            <person name="Strong C."/>
            <person name="Farmer C."/>
            <person name="Delahaunty K."/>
            <person name="Markovic C."/>
            <person name="Hall O."/>
            <person name="Minx P."/>
            <person name="Tomlinson C."/>
            <person name="Mitreva M."/>
            <person name="Hou S."/>
            <person name="Chen J."/>
            <person name="Wollam A."/>
            <person name="Pepin K.H."/>
            <person name="Johnson M."/>
            <person name="Bhonagiri V."/>
            <person name="Zhang X."/>
            <person name="Suruliraj S."/>
            <person name="Warren W."/>
            <person name="Chinwalla A."/>
            <person name="Mardis E.R."/>
            <person name="Wilson R.K."/>
        </authorList>
    </citation>
    <scope>NUCLEOTIDE SEQUENCE [LARGE SCALE GENOMIC DNA]</scope>
    <source>
        <strain evidence="1 2">F0435</strain>
    </source>
</reference>
<dbReference type="EMBL" id="AGRJ01000135">
    <property type="protein sequence ID" value="EHO51544.1"/>
    <property type="molecule type" value="Genomic_DNA"/>
</dbReference>
<evidence type="ECO:0000313" key="1">
    <source>
        <dbReference type="EMBL" id="EHO51544.1"/>
    </source>
</evidence>
<sequence length="46" mass="5193">MLTNKLILTLGGNAKNDQLINLTGRLIMIYTRKFIRDGYLLPSIAD</sequence>
<evidence type="ECO:0000313" key="2">
    <source>
        <dbReference type="Proteomes" id="UP000005025"/>
    </source>
</evidence>
<dbReference type="PATRIC" id="fig|797516.3.peg.1320"/>